<dbReference type="Pfam" id="PF06980">
    <property type="entry name" value="DUF1302"/>
    <property type="match status" value="1"/>
</dbReference>
<comment type="caution">
    <text evidence="2">The sequence shown here is derived from an EMBL/GenBank/DDBJ whole genome shotgun (WGS) entry which is preliminary data.</text>
</comment>
<evidence type="ECO:0000313" key="2">
    <source>
        <dbReference type="EMBL" id="MVQ27829.1"/>
    </source>
</evidence>
<keyword evidence="3" id="KW-1185">Reference proteome</keyword>
<dbReference type="AlphaFoldDB" id="A0A6N8ILX9"/>
<evidence type="ECO:0000256" key="1">
    <source>
        <dbReference type="SAM" id="SignalP"/>
    </source>
</evidence>
<dbReference type="RefSeq" id="WP_157395973.1">
    <property type="nucleotide sequence ID" value="NZ_WSEL01000002.1"/>
</dbReference>
<proteinExistence type="predicted"/>
<dbReference type="Proteomes" id="UP000469385">
    <property type="component" value="Unassembled WGS sequence"/>
</dbReference>
<feature type="signal peptide" evidence="1">
    <location>
        <begin position="1"/>
        <end position="30"/>
    </location>
</feature>
<accession>A0A6N8ILX9</accession>
<sequence length="557" mass="60082">MFHAPFQFCPKCRSSALAVAALLACGSGHALEFDTANPDLKVRWDNTFKYSAAARVRDRSPALSQTAFGPTGVIGPNNVNQDDGNNNFSKGLVSNRVDLFSELDVTWRNNWGARVSGAAWYDTVYNRPNDNTTFTANHVPGNEFPSETRKLMGRDVEVLDAFVFGNFDVASRPATARLGRHTLLWGESLFFGSNGIAGGQAPVDLVKLLSVPNSTFKEIARPTGKLSGQVQVSDAVSVGAYYGYEWEPTRLIPVGAYLSTSDVMGPGAERLNAGPIGVFARQPDLEPKNGGQGGMQLRYRADAIDTDFGFYAIRFHPYGPANIYNTLTGFPPALAASSYRWVYHEGARSYGASFAKSIGEWGFAGEVSIRDNMPLSSSGATVLSSIGVGTNLDNRDNPGYAVGRTGHAQVSWLASLGPNPIWREASFLGEVAWNTRMKVTRGEAQLNPNADRSAASVRMVLSPTYRQVFPGLDLTPSVGASYTAGKSSAVGPGFGVDKGGDFTIGLTGVYLNRWVASINYVQFYGPEGSALDNNNNVQFMQALKDRNFVSVSLRTTF</sequence>
<organism evidence="2 3">
    <name type="scientific">Ramlibacter pinisoli</name>
    <dbReference type="NCBI Taxonomy" id="2682844"/>
    <lineage>
        <taxon>Bacteria</taxon>
        <taxon>Pseudomonadati</taxon>
        <taxon>Pseudomonadota</taxon>
        <taxon>Betaproteobacteria</taxon>
        <taxon>Burkholderiales</taxon>
        <taxon>Comamonadaceae</taxon>
        <taxon>Ramlibacter</taxon>
    </lineage>
</organism>
<keyword evidence="1" id="KW-0732">Signal</keyword>
<gene>
    <name evidence="2" type="ORF">GON04_00095</name>
</gene>
<protein>
    <submittedName>
        <fullName evidence="2">DUF1302 family protein</fullName>
    </submittedName>
</protein>
<dbReference type="InterPro" id="IPR010727">
    <property type="entry name" value="DUF1302"/>
</dbReference>
<reference evidence="2 3" key="1">
    <citation type="submission" date="2019-12" db="EMBL/GenBank/DDBJ databases">
        <authorList>
            <person name="Huq M.A."/>
        </authorList>
    </citation>
    <scope>NUCLEOTIDE SEQUENCE [LARGE SCALE GENOMIC DNA]</scope>
    <source>
        <strain evidence="2 3">MAH-25</strain>
    </source>
</reference>
<name>A0A6N8ILX9_9BURK</name>
<evidence type="ECO:0000313" key="3">
    <source>
        <dbReference type="Proteomes" id="UP000469385"/>
    </source>
</evidence>
<feature type="chain" id="PRO_5026685993" evidence="1">
    <location>
        <begin position="31"/>
        <end position="557"/>
    </location>
</feature>
<dbReference type="EMBL" id="WSEL01000002">
    <property type="protein sequence ID" value="MVQ27829.1"/>
    <property type="molecule type" value="Genomic_DNA"/>
</dbReference>